<dbReference type="AlphaFoldDB" id="A0ABD1LET3"/>
<feature type="compositionally biased region" description="Basic and acidic residues" evidence="1">
    <location>
        <begin position="11"/>
        <end position="21"/>
    </location>
</feature>
<sequence>MWGRVDGVLGKGEEGVAKLEEGGDDGMSLTDEDGLSRLWNRGHPGCRGSWDHHEILSVVPEYNSSNKCSTSARLRSMAPYCGRKETAVYASNLQLGL</sequence>
<dbReference type="Proteomes" id="UP001603857">
    <property type="component" value="Unassembled WGS sequence"/>
</dbReference>
<organism evidence="2 3">
    <name type="scientific">Flemingia macrophylla</name>
    <dbReference type="NCBI Taxonomy" id="520843"/>
    <lineage>
        <taxon>Eukaryota</taxon>
        <taxon>Viridiplantae</taxon>
        <taxon>Streptophyta</taxon>
        <taxon>Embryophyta</taxon>
        <taxon>Tracheophyta</taxon>
        <taxon>Spermatophyta</taxon>
        <taxon>Magnoliopsida</taxon>
        <taxon>eudicotyledons</taxon>
        <taxon>Gunneridae</taxon>
        <taxon>Pentapetalae</taxon>
        <taxon>rosids</taxon>
        <taxon>fabids</taxon>
        <taxon>Fabales</taxon>
        <taxon>Fabaceae</taxon>
        <taxon>Papilionoideae</taxon>
        <taxon>50 kb inversion clade</taxon>
        <taxon>NPAAA clade</taxon>
        <taxon>indigoferoid/millettioid clade</taxon>
        <taxon>Phaseoleae</taxon>
        <taxon>Flemingia</taxon>
    </lineage>
</organism>
<dbReference type="PANTHER" id="PTHR23019:SF0">
    <property type="entry name" value="NUCLEAR PORE MEMBRANE GLYCOPROTEIN 210"/>
    <property type="match status" value="1"/>
</dbReference>
<dbReference type="EMBL" id="JBGMDY010000009">
    <property type="protein sequence ID" value="KAL2322034.1"/>
    <property type="molecule type" value="Genomic_DNA"/>
</dbReference>
<gene>
    <name evidence="2" type="ORF">Fmac_026413</name>
</gene>
<reference evidence="2 3" key="1">
    <citation type="submission" date="2024-08" db="EMBL/GenBank/DDBJ databases">
        <title>Insights into the chromosomal genome structure of Flemingia macrophylla.</title>
        <authorList>
            <person name="Ding Y."/>
            <person name="Zhao Y."/>
            <person name="Bi W."/>
            <person name="Wu M."/>
            <person name="Zhao G."/>
            <person name="Gong Y."/>
            <person name="Li W."/>
            <person name="Zhang P."/>
        </authorList>
    </citation>
    <scope>NUCLEOTIDE SEQUENCE [LARGE SCALE GENOMIC DNA]</scope>
    <source>
        <strain evidence="2">DYQJB</strain>
        <tissue evidence="2">Leaf</tissue>
    </source>
</reference>
<evidence type="ECO:0000256" key="1">
    <source>
        <dbReference type="SAM" id="MobiDB-lite"/>
    </source>
</evidence>
<feature type="region of interest" description="Disordered" evidence="1">
    <location>
        <begin position="1"/>
        <end position="30"/>
    </location>
</feature>
<accession>A0ABD1LET3</accession>
<evidence type="ECO:0000313" key="3">
    <source>
        <dbReference type="Proteomes" id="UP001603857"/>
    </source>
</evidence>
<comment type="caution">
    <text evidence="2">The sequence shown here is derived from an EMBL/GenBank/DDBJ whole genome shotgun (WGS) entry which is preliminary data.</text>
</comment>
<dbReference type="InterPro" id="IPR045197">
    <property type="entry name" value="NUP210-like"/>
</dbReference>
<evidence type="ECO:0000313" key="2">
    <source>
        <dbReference type="EMBL" id="KAL2322034.1"/>
    </source>
</evidence>
<name>A0ABD1LET3_9FABA</name>
<protein>
    <submittedName>
        <fullName evidence="2">Uncharacterized protein</fullName>
    </submittedName>
</protein>
<keyword evidence="3" id="KW-1185">Reference proteome</keyword>
<dbReference type="PANTHER" id="PTHR23019">
    <property type="entry name" value="NUCLEAR PORE MEMBRANE GLYCOPROTEIN GP210-RELATED"/>
    <property type="match status" value="1"/>
</dbReference>
<proteinExistence type="predicted"/>